<keyword evidence="7" id="KW-1185">Reference proteome</keyword>
<evidence type="ECO:0000259" key="5">
    <source>
        <dbReference type="PROSITE" id="PS50089"/>
    </source>
</evidence>
<evidence type="ECO:0000256" key="4">
    <source>
        <dbReference type="PROSITE-ProRule" id="PRU00175"/>
    </source>
</evidence>
<evidence type="ECO:0000313" key="6">
    <source>
        <dbReference type="EMBL" id="KAJ3213541.1"/>
    </source>
</evidence>
<keyword evidence="3" id="KW-0862">Zinc</keyword>
<keyword evidence="1" id="KW-0479">Metal-binding</keyword>
<keyword evidence="2 4" id="KW-0863">Zinc-finger</keyword>
<evidence type="ECO:0000256" key="2">
    <source>
        <dbReference type="ARBA" id="ARBA00022771"/>
    </source>
</evidence>
<dbReference type="Gene3D" id="3.30.40.10">
    <property type="entry name" value="Zinc/RING finger domain, C3HC4 (zinc finger)"/>
    <property type="match status" value="1"/>
</dbReference>
<dbReference type="Gene3D" id="1.25.40.10">
    <property type="entry name" value="Tetratricopeptide repeat domain"/>
    <property type="match status" value="1"/>
</dbReference>
<evidence type="ECO:0000256" key="1">
    <source>
        <dbReference type="ARBA" id="ARBA00022723"/>
    </source>
</evidence>
<dbReference type="InterPro" id="IPR001841">
    <property type="entry name" value="Znf_RING"/>
</dbReference>
<gene>
    <name evidence="6" type="ORF">HK099_007347</name>
</gene>
<dbReference type="GO" id="GO:0008270">
    <property type="term" value="F:zinc ion binding"/>
    <property type="evidence" value="ECO:0007669"/>
    <property type="project" value="UniProtKB-KW"/>
</dbReference>
<dbReference type="GO" id="GO:0005737">
    <property type="term" value="C:cytoplasm"/>
    <property type="evidence" value="ECO:0007669"/>
    <property type="project" value="UniProtKB-ARBA"/>
</dbReference>
<evidence type="ECO:0000256" key="3">
    <source>
        <dbReference type="ARBA" id="ARBA00022833"/>
    </source>
</evidence>
<dbReference type="Proteomes" id="UP001211065">
    <property type="component" value="Unassembled WGS sequence"/>
</dbReference>
<dbReference type="EMBL" id="JADGJW010000700">
    <property type="protein sequence ID" value="KAJ3213541.1"/>
    <property type="molecule type" value="Genomic_DNA"/>
</dbReference>
<evidence type="ECO:0000313" key="7">
    <source>
        <dbReference type="Proteomes" id="UP001211065"/>
    </source>
</evidence>
<comment type="caution">
    <text evidence="6">The sequence shown here is derived from an EMBL/GenBank/DDBJ whole genome shotgun (WGS) entry which is preliminary data.</text>
</comment>
<dbReference type="InterPro" id="IPR011990">
    <property type="entry name" value="TPR-like_helical_dom_sf"/>
</dbReference>
<proteinExistence type="predicted"/>
<organism evidence="6 7">
    <name type="scientific">Clydaea vesicula</name>
    <dbReference type="NCBI Taxonomy" id="447962"/>
    <lineage>
        <taxon>Eukaryota</taxon>
        <taxon>Fungi</taxon>
        <taxon>Fungi incertae sedis</taxon>
        <taxon>Chytridiomycota</taxon>
        <taxon>Chytridiomycota incertae sedis</taxon>
        <taxon>Chytridiomycetes</taxon>
        <taxon>Lobulomycetales</taxon>
        <taxon>Lobulomycetaceae</taxon>
        <taxon>Clydaea</taxon>
    </lineage>
</organism>
<dbReference type="PROSITE" id="PS50089">
    <property type="entry name" value="ZF_RING_2"/>
    <property type="match status" value="1"/>
</dbReference>
<name>A0AAD5XTT0_9FUNG</name>
<reference evidence="6" key="1">
    <citation type="submission" date="2020-05" db="EMBL/GenBank/DDBJ databases">
        <title>Phylogenomic resolution of chytrid fungi.</title>
        <authorList>
            <person name="Stajich J.E."/>
            <person name="Amses K."/>
            <person name="Simmons R."/>
            <person name="Seto K."/>
            <person name="Myers J."/>
            <person name="Bonds A."/>
            <person name="Quandt C.A."/>
            <person name="Barry K."/>
            <person name="Liu P."/>
            <person name="Grigoriev I."/>
            <person name="Longcore J.E."/>
            <person name="James T.Y."/>
        </authorList>
    </citation>
    <scope>NUCLEOTIDE SEQUENCE</scope>
    <source>
        <strain evidence="6">JEL0476</strain>
    </source>
</reference>
<dbReference type="AlphaFoldDB" id="A0AAD5XTT0"/>
<dbReference type="SMART" id="SM00184">
    <property type="entry name" value="RING"/>
    <property type="match status" value="1"/>
</dbReference>
<accession>A0AAD5XTT0</accession>
<sequence length="1238" mass="141049">SESGLSNIKFESGFLRPDFQPSEKFYTLNVGFIKNITIKSFAINPKAKVTVINNSSGAEAPNELSVDLLLGDTSVTLHVLAADMQGSSDYHITIRRDKPVRRPHFLEDDNKFSEDLLCNLCSGVVFRPWSYFSTKIKSCKHIFCYTCLDLFGEKAIEIDKEAGSQIVRINCPFCFSTKNNDAFNEATEIKFTAISNPKVEKYLAELKVKPPSIILKHDFSEKGAVLLKDLEISESIEWQCIKCKKFEAKSSELERSVDGFKHKTSCIEKCKCDLIIPLVETEYHKAMCIVQNAIEIPVLKEKYLFKSWEQALMDKKVLSGDDFNVSKLKILNNHIASYRRNLNETLKFSKKFSGQIALETAIPQLETIKIKLVNLLSKLNDKSENEKEEESHCQLQIGLILEEIIEYNNFFPIPNNLQKKKDVVDENMIAKDSFCADEIEGLLLSLGVSKDKSDEFKIRAMEEEYHRLLAAGQSDKAAEVQGLLSWKLKTMNTVGAKIGSSFSSLDQNEEQNFLNISDKFLMACKVNPKSLDANIHYGRNLLFLGKINEAIVFLRRAVGKDTDSFAGKLLLGIALEKSQQVNFEKSVLNEAVYYLTDCIQKYCINQEQLFQQKSDYSQPLLVEDWYQLSNDVLRVAWLSLSKCYGKLGKLELATEIVYDFLFELTEEMKKINPKSQKFFKMNLHFLEAQTEILKLNMTTTNIPETSLKTSEITKKRKAQTKILFQSIIILYRFLNNFEELNTHNLKNKFNFLNVNLNVFKILVYLTNTKEPKYVNSLGTLQLEKFEFISNLGEADLKFFKVEEIYTFLLDAEKSLLCALDTEKENPDNIIAEPSQKFTSQLWWGDFHLNFYKMDDTILEEARTEKNDKTVVKKPVIKKSLATTTIKSEVKKTDGVVGNPTLPAKVETNAKKILPISKMSKENLAFSKSKSITKPSQHHQEKVGNLAILLNTPKKVEATKTGSKSNLSAKNSKIAPASKNNLAVTSTSKTTSKFNLAVPTSKNLTASKNNLTASKNNLTVSKSNSTMRLTQVSQVRPSVTPGNRPELNNKKISKFDGYDWVLTRVSLAKVNFIKFNLFDHLKLKNFVDQSSTKEEFLNLSIKFYKEALNYSPNNIEIYVELGSILNQFVSSSEAQKFYSGFILNDYDSLNTKPTEDEIFIFSEINRLFLKEKKFRENLLINCLILEGKHRGGIKSLESYVKILDENNEYETLMEVYAGVSKKAKTDPEMVAFFKARYWL</sequence>
<dbReference type="SUPFAM" id="SSF57850">
    <property type="entry name" value="RING/U-box"/>
    <property type="match status" value="1"/>
</dbReference>
<dbReference type="SUPFAM" id="SSF48452">
    <property type="entry name" value="TPR-like"/>
    <property type="match status" value="1"/>
</dbReference>
<dbReference type="InterPro" id="IPR013083">
    <property type="entry name" value="Znf_RING/FYVE/PHD"/>
</dbReference>
<feature type="non-terminal residue" evidence="6">
    <location>
        <position position="1"/>
    </location>
</feature>
<dbReference type="InterPro" id="IPR017907">
    <property type="entry name" value="Znf_RING_CS"/>
</dbReference>
<protein>
    <recommendedName>
        <fullName evidence="5">RING-type domain-containing protein</fullName>
    </recommendedName>
</protein>
<dbReference type="PROSITE" id="PS00518">
    <property type="entry name" value="ZF_RING_1"/>
    <property type="match status" value="1"/>
</dbReference>
<feature type="domain" description="RING-type" evidence="5">
    <location>
        <begin position="118"/>
        <end position="174"/>
    </location>
</feature>